<dbReference type="AlphaFoldDB" id="A0A0N9A858"/>
<name>A0A0N9A858_ACIPI</name>
<evidence type="ECO:0000313" key="2">
    <source>
        <dbReference type="Proteomes" id="UP000271320"/>
    </source>
</evidence>
<comment type="caution">
    <text evidence="1">The sequence shown here is derived from an EMBL/GenBank/DDBJ whole genome shotgun (WGS) entry which is preliminary data.</text>
</comment>
<evidence type="ECO:0000313" key="1">
    <source>
        <dbReference type="EMBL" id="RSO52201.1"/>
    </source>
</evidence>
<sequence length="84" mass="9628">MVIQFAIIWEAHCTPNKLSLKERNECVKDAYNQSLIMDARLKGVSKESLRNEILTDKNASKAEIQEGLRDIDRAYNSNFKDKGL</sequence>
<accession>A0A0N9A858</accession>
<gene>
    <name evidence="1" type="ORF">EA752_20800</name>
</gene>
<dbReference type="RefSeq" id="WP_000236586.1">
    <property type="nucleotide sequence ID" value="NZ_BBST01000026.1"/>
</dbReference>
<dbReference type="Proteomes" id="UP000271320">
    <property type="component" value="Unassembled WGS sequence"/>
</dbReference>
<proteinExistence type="predicted"/>
<organism evidence="1 2">
    <name type="scientific">Acinetobacter pittii</name>
    <name type="common">Acinetobacter genomosp. 3</name>
    <dbReference type="NCBI Taxonomy" id="48296"/>
    <lineage>
        <taxon>Bacteria</taxon>
        <taxon>Pseudomonadati</taxon>
        <taxon>Pseudomonadota</taxon>
        <taxon>Gammaproteobacteria</taxon>
        <taxon>Moraxellales</taxon>
        <taxon>Moraxellaceae</taxon>
        <taxon>Acinetobacter</taxon>
        <taxon>Acinetobacter calcoaceticus/baumannii complex</taxon>
    </lineage>
</organism>
<dbReference type="GeneID" id="92798354"/>
<protein>
    <submittedName>
        <fullName evidence="1">Uncharacterized protein</fullName>
    </submittedName>
</protein>
<dbReference type="EMBL" id="RFEW01000046">
    <property type="protein sequence ID" value="RSO52201.1"/>
    <property type="molecule type" value="Genomic_DNA"/>
</dbReference>
<reference evidence="1 2" key="1">
    <citation type="submission" date="2018-10" db="EMBL/GenBank/DDBJ databases">
        <title>GWAS and RNA-Seq identify cryptic mechanisms of antimicrobial resistance in Acinetobacter baumannii.</title>
        <authorList>
            <person name="Sahl J.W."/>
        </authorList>
    </citation>
    <scope>NUCLEOTIDE SEQUENCE [LARGE SCALE GENOMIC DNA]</scope>
    <source>
        <strain evidence="1 2">TG41884</strain>
    </source>
</reference>